<sequence length="139" mass="15753">MIRRQPKRQNSLLHGSVFYQREINTAEGASVGVGQSCVTEPTTPPDGHPLVRDLCGLSQHLKLTNNCCNSGENSERPLMLIKVYELLYNRMRIADDFLCRAVNAERRCWSHAFWVHAVTCRVRHTATSSLFPRIAQAQC</sequence>
<keyword evidence="2" id="KW-1185">Reference proteome</keyword>
<accession>A0ACC2FQB7</accession>
<gene>
    <name evidence="1" type="ORF">DPEC_G00272460</name>
</gene>
<evidence type="ECO:0000313" key="1">
    <source>
        <dbReference type="EMBL" id="KAJ7993440.1"/>
    </source>
</evidence>
<protein>
    <submittedName>
        <fullName evidence="1">Uncharacterized protein</fullName>
    </submittedName>
</protein>
<proteinExistence type="predicted"/>
<dbReference type="EMBL" id="CM055751">
    <property type="protein sequence ID" value="KAJ7993440.1"/>
    <property type="molecule type" value="Genomic_DNA"/>
</dbReference>
<evidence type="ECO:0000313" key="2">
    <source>
        <dbReference type="Proteomes" id="UP001157502"/>
    </source>
</evidence>
<name>A0ACC2FQB7_DALPE</name>
<comment type="caution">
    <text evidence="1">The sequence shown here is derived from an EMBL/GenBank/DDBJ whole genome shotgun (WGS) entry which is preliminary data.</text>
</comment>
<organism evidence="1 2">
    <name type="scientific">Dallia pectoralis</name>
    <name type="common">Alaska blackfish</name>
    <dbReference type="NCBI Taxonomy" id="75939"/>
    <lineage>
        <taxon>Eukaryota</taxon>
        <taxon>Metazoa</taxon>
        <taxon>Chordata</taxon>
        <taxon>Craniata</taxon>
        <taxon>Vertebrata</taxon>
        <taxon>Euteleostomi</taxon>
        <taxon>Actinopterygii</taxon>
        <taxon>Neopterygii</taxon>
        <taxon>Teleostei</taxon>
        <taxon>Protacanthopterygii</taxon>
        <taxon>Esociformes</taxon>
        <taxon>Umbridae</taxon>
        <taxon>Dallia</taxon>
    </lineage>
</organism>
<reference evidence="1" key="1">
    <citation type="submission" date="2021-05" db="EMBL/GenBank/DDBJ databases">
        <authorList>
            <person name="Pan Q."/>
            <person name="Jouanno E."/>
            <person name="Zahm M."/>
            <person name="Klopp C."/>
            <person name="Cabau C."/>
            <person name="Louis A."/>
            <person name="Berthelot C."/>
            <person name="Parey E."/>
            <person name="Roest Crollius H."/>
            <person name="Montfort J."/>
            <person name="Robinson-Rechavi M."/>
            <person name="Bouchez O."/>
            <person name="Lampietro C."/>
            <person name="Lopez Roques C."/>
            <person name="Donnadieu C."/>
            <person name="Postlethwait J."/>
            <person name="Bobe J."/>
            <person name="Dillon D."/>
            <person name="Chandos A."/>
            <person name="von Hippel F."/>
            <person name="Guiguen Y."/>
        </authorList>
    </citation>
    <scope>NUCLEOTIDE SEQUENCE</scope>
    <source>
        <strain evidence="1">YG-Jan2019</strain>
    </source>
</reference>
<dbReference type="Proteomes" id="UP001157502">
    <property type="component" value="Chromosome 24"/>
</dbReference>